<organism evidence="1 2">
    <name type="scientific">Strigamia maritima</name>
    <name type="common">European centipede</name>
    <name type="synonym">Geophilus maritimus</name>
    <dbReference type="NCBI Taxonomy" id="126957"/>
    <lineage>
        <taxon>Eukaryota</taxon>
        <taxon>Metazoa</taxon>
        <taxon>Ecdysozoa</taxon>
        <taxon>Arthropoda</taxon>
        <taxon>Myriapoda</taxon>
        <taxon>Chilopoda</taxon>
        <taxon>Pleurostigmophora</taxon>
        <taxon>Geophilomorpha</taxon>
        <taxon>Linotaeniidae</taxon>
        <taxon>Strigamia</taxon>
    </lineage>
</organism>
<protein>
    <submittedName>
        <fullName evidence="1">Uncharacterized protein</fullName>
    </submittedName>
</protein>
<dbReference type="HOGENOM" id="CLU_720271_0_0_1"/>
<sequence>MPLERMLMIVVIKLMDPKMDDTPARREKIVMSTDGPECEIDWSVRLLNVVPANALLVQIVGRHTSPVTLRLLVFLRKVLKIILFCVLFLMGDNWFTVRVFIVQLFGLELAFLLDLFISEFDPIFLTLRQATLGITATKGKIVFNCYNLAEIARVSWIVIMLAERNRTPFDFAEGESELTYLLGFIVWLPVSPHGRAGVLSLVRLGLLKFVIDSVRGALLPWGLTAETKISLLIVWIGRSCLRSCGNLGIWGHMLRMIRTIYSETKNQVITEGGLLEVFWTVRGVRQGCPMSPVSFSIFINDIDDCWRRWNVGGSHMGRWKVLYIYRSSPRQADSCGSENCLQIGEKSIFHVFGISMEKSENPAVCGASRPAGNKRRSLYSVIEL</sequence>
<evidence type="ECO:0000313" key="2">
    <source>
        <dbReference type="Proteomes" id="UP000014500"/>
    </source>
</evidence>
<reference evidence="2" key="1">
    <citation type="submission" date="2011-05" db="EMBL/GenBank/DDBJ databases">
        <authorList>
            <person name="Richards S.R."/>
            <person name="Qu J."/>
            <person name="Jiang H."/>
            <person name="Jhangiani S.N."/>
            <person name="Agravi P."/>
            <person name="Goodspeed R."/>
            <person name="Gross S."/>
            <person name="Mandapat C."/>
            <person name="Jackson L."/>
            <person name="Mathew T."/>
            <person name="Pu L."/>
            <person name="Thornton R."/>
            <person name="Saada N."/>
            <person name="Wilczek-Boney K.B."/>
            <person name="Lee S."/>
            <person name="Kovar C."/>
            <person name="Wu Y."/>
            <person name="Scherer S.E."/>
            <person name="Worley K.C."/>
            <person name="Muzny D.M."/>
            <person name="Gibbs R."/>
        </authorList>
    </citation>
    <scope>NUCLEOTIDE SEQUENCE</scope>
    <source>
        <strain evidence="2">Brora</strain>
    </source>
</reference>
<dbReference type="Proteomes" id="UP000014500">
    <property type="component" value="Unassembled WGS sequence"/>
</dbReference>
<evidence type="ECO:0000313" key="1">
    <source>
        <dbReference type="EnsemblMetazoa" id="SMAR014930-PA"/>
    </source>
</evidence>
<proteinExistence type="predicted"/>
<accession>T1JM50</accession>
<dbReference type="AlphaFoldDB" id="T1JM50"/>
<name>T1JM50_STRMM</name>
<keyword evidence="2" id="KW-1185">Reference proteome</keyword>
<dbReference type="EnsemblMetazoa" id="SMAR014930-RA">
    <property type="protein sequence ID" value="SMAR014930-PA"/>
    <property type="gene ID" value="SMAR014930"/>
</dbReference>
<reference evidence="1" key="2">
    <citation type="submission" date="2015-02" db="UniProtKB">
        <authorList>
            <consortium name="EnsemblMetazoa"/>
        </authorList>
    </citation>
    <scope>IDENTIFICATION</scope>
</reference>
<dbReference type="EMBL" id="AFFK01019292">
    <property type="status" value="NOT_ANNOTATED_CDS"/>
    <property type="molecule type" value="Genomic_DNA"/>
</dbReference>